<dbReference type="EMBL" id="QSJM01000010">
    <property type="protein sequence ID" value="RHD83167.1"/>
    <property type="molecule type" value="Genomic_DNA"/>
</dbReference>
<protein>
    <submittedName>
        <fullName evidence="1">Uncharacterized protein</fullName>
    </submittedName>
</protein>
<accession>A0A414HF13</accession>
<reference evidence="1 2" key="1">
    <citation type="submission" date="2018-08" db="EMBL/GenBank/DDBJ databases">
        <title>A genome reference for cultivated species of the human gut microbiota.</title>
        <authorList>
            <person name="Zou Y."/>
            <person name="Xue W."/>
            <person name="Luo G."/>
        </authorList>
    </citation>
    <scope>NUCLEOTIDE SEQUENCE [LARGE SCALE GENOMIC DNA]</scope>
    <source>
        <strain evidence="1 2">AM30-40</strain>
    </source>
</reference>
<proteinExistence type="predicted"/>
<evidence type="ECO:0000313" key="2">
    <source>
        <dbReference type="Proteomes" id="UP000283429"/>
    </source>
</evidence>
<dbReference type="Proteomes" id="UP000283429">
    <property type="component" value="Unassembled WGS sequence"/>
</dbReference>
<gene>
    <name evidence="1" type="ORF">DW783_04800</name>
</gene>
<comment type="caution">
    <text evidence="1">The sequence shown here is derived from an EMBL/GenBank/DDBJ whole genome shotgun (WGS) entry which is preliminary data.</text>
</comment>
<organism evidence="1 2">
    <name type="scientific">Phocaeicola vulgatus</name>
    <name type="common">Bacteroides vulgatus</name>
    <dbReference type="NCBI Taxonomy" id="821"/>
    <lineage>
        <taxon>Bacteria</taxon>
        <taxon>Pseudomonadati</taxon>
        <taxon>Bacteroidota</taxon>
        <taxon>Bacteroidia</taxon>
        <taxon>Bacteroidales</taxon>
        <taxon>Bacteroidaceae</taxon>
        <taxon>Phocaeicola</taxon>
    </lineage>
</organism>
<evidence type="ECO:0000313" key="1">
    <source>
        <dbReference type="EMBL" id="RHD83167.1"/>
    </source>
</evidence>
<sequence>MLYLWEEAISHPVKMVRIVINPGDESMLKAFYDYMLAIDSDEEDMVFVIALPFMSVVEYSDKVLRYIERQIEYWNDSDKPEDIIFERIDWTPDFTLGSKDNPAQLVVENFNRLAKVIVGGTDMKCSFVFDIEGTQEYEECRFWFEQALSLPFNAQMVWGISDIIGQEQFGDIMSKYPKETTSIYPPINMDEAVEKLAEQAANEDTGDPGANAFRIMLVKLMNSVKKGDAAQTEFYARKCLDMALVNVKKDLNWLSQFVTVYTILYTDRITRKDWDMALYFANKAVESAQMGEGRLEPSLSGRLLGGALLGKASILVHRSGWQEAAEIYKVGADAYSRCKDYLMQAEALRMCGWCREKNHENALAAECYIEGFRLADKLSVELVRHSSYPLLLLKLLESSNYQSSVGKDEIDSVLTRIIGKDWENFLYEYKRNLGKYYELAEQNMDNAATDIH</sequence>
<name>A0A414HF13_PHOVU</name>
<dbReference type="AlphaFoldDB" id="A0A414HF13"/>